<sequence length="193" mass="19958">MTASAARPPSRRNPLAALAARWPTLVALGSAALSIAGTGDLAGEVHGLAEALILLPLLYLLVAKLNRPRLSWPILVGCAVLIVVLRGLDLAPPSVVFGGVAAVVLVWGAVAGDLARSGEFRLQALGMLGFGALALGGLLLAPGAGRYLVAAGWALHAVWDFVHLRRGKVVVRSYAEWCGVLDVLIAVNLLLLA</sequence>
<keyword evidence="1" id="KW-1133">Transmembrane helix</keyword>
<dbReference type="EMBL" id="JAKRKC020000001">
    <property type="protein sequence ID" value="MCK2217038.1"/>
    <property type="molecule type" value="Genomic_DNA"/>
</dbReference>
<feature type="transmembrane region" description="Helical" evidence="1">
    <location>
        <begin position="70"/>
        <end position="88"/>
    </location>
</feature>
<evidence type="ECO:0008006" key="4">
    <source>
        <dbReference type="Google" id="ProtNLM"/>
    </source>
</evidence>
<dbReference type="RefSeq" id="WP_242383571.1">
    <property type="nucleotide sequence ID" value="NZ_JAKRKC020000001.1"/>
</dbReference>
<evidence type="ECO:0000313" key="2">
    <source>
        <dbReference type="EMBL" id="MCK2217038.1"/>
    </source>
</evidence>
<evidence type="ECO:0000256" key="1">
    <source>
        <dbReference type="SAM" id="Phobius"/>
    </source>
</evidence>
<comment type="caution">
    <text evidence="2">The sequence shown here is derived from an EMBL/GenBank/DDBJ whole genome shotgun (WGS) entry which is preliminary data.</text>
</comment>
<gene>
    <name evidence="2" type="ORF">MF672_025070</name>
</gene>
<feature type="transmembrane region" description="Helical" evidence="1">
    <location>
        <begin position="94"/>
        <end position="115"/>
    </location>
</feature>
<keyword evidence="1" id="KW-0472">Membrane</keyword>
<feature type="transmembrane region" description="Helical" evidence="1">
    <location>
        <begin position="46"/>
        <end position="63"/>
    </location>
</feature>
<proteinExistence type="predicted"/>
<feature type="transmembrane region" description="Helical" evidence="1">
    <location>
        <begin position="122"/>
        <end position="141"/>
    </location>
</feature>
<organism evidence="2 3">
    <name type="scientific">Actinomadura luzonensis</name>
    <dbReference type="NCBI Taxonomy" id="2805427"/>
    <lineage>
        <taxon>Bacteria</taxon>
        <taxon>Bacillati</taxon>
        <taxon>Actinomycetota</taxon>
        <taxon>Actinomycetes</taxon>
        <taxon>Streptosporangiales</taxon>
        <taxon>Thermomonosporaceae</taxon>
        <taxon>Actinomadura</taxon>
    </lineage>
</organism>
<reference evidence="2 3" key="1">
    <citation type="submission" date="2022-04" db="EMBL/GenBank/DDBJ databases">
        <title>Genome draft of Actinomadura sp. ATCC 31491.</title>
        <authorList>
            <person name="Shi X."/>
            <person name="Du Y."/>
        </authorList>
    </citation>
    <scope>NUCLEOTIDE SEQUENCE [LARGE SCALE GENOMIC DNA]</scope>
    <source>
        <strain evidence="2 3">ATCC 31491</strain>
    </source>
</reference>
<evidence type="ECO:0000313" key="3">
    <source>
        <dbReference type="Proteomes" id="UP001317259"/>
    </source>
</evidence>
<keyword evidence="1" id="KW-0812">Transmembrane</keyword>
<name>A0ABT0FY11_9ACTN</name>
<feature type="transmembrane region" description="Helical" evidence="1">
    <location>
        <begin position="174"/>
        <end position="192"/>
    </location>
</feature>
<accession>A0ABT0FY11</accession>
<keyword evidence="3" id="KW-1185">Reference proteome</keyword>
<dbReference type="Proteomes" id="UP001317259">
    <property type="component" value="Unassembled WGS sequence"/>
</dbReference>
<protein>
    <recommendedName>
        <fullName evidence="4">Lysoplasmalogenase</fullName>
    </recommendedName>
</protein>